<sequence length="235" mass="25526">MHRPLVFCLVVVLLAIAASSSAVPRKPVWPRQFDVQFGLSVVESPLNGPIVNVTSHFYYDFNVQASLVTYPELCLPGLIPGDGWKKGCNLLFNPKGTYLFAPHAGVDCCLLFPGVGTVPPDFLRGFNASGFVVPTPDLYGVLHNSDFWVTNEGFFYWTDAKTGGDVALVDGGSVVWNFYPHLRVAPQPSALFAVPSNCAVSCPGSFLAHARKHAGGRVDPMVSLALHHHRLLHTQ</sequence>
<dbReference type="EMBL" id="KB007933">
    <property type="protein sequence ID" value="ELR19555.1"/>
    <property type="molecule type" value="Genomic_DNA"/>
</dbReference>
<feature type="signal peptide" evidence="1">
    <location>
        <begin position="1"/>
        <end position="22"/>
    </location>
</feature>
<name>L8H2X6_ACACF</name>
<gene>
    <name evidence="2" type="ORF">ACA1_270300</name>
</gene>
<keyword evidence="1" id="KW-0732">Signal</keyword>
<dbReference type="OMA" id="AGNCETK"/>
<organism evidence="2 3">
    <name type="scientific">Acanthamoeba castellanii (strain ATCC 30010 / Neff)</name>
    <dbReference type="NCBI Taxonomy" id="1257118"/>
    <lineage>
        <taxon>Eukaryota</taxon>
        <taxon>Amoebozoa</taxon>
        <taxon>Discosea</taxon>
        <taxon>Longamoebia</taxon>
        <taxon>Centramoebida</taxon>
        <taxon>Acanthamoebidae</taxon>
        <taxon>Acanthamoeba</taxon>
    </lineage>
</organism>
<evidence type="ECO:0000256" key="1">
    <source>
        <dbReference type="SAM" id="SignalP"/>
    </source>
</evidence>
<proteinExistence type="predicted"/>
<evidence type="ECO:0000313" key="3">
    <source>
        <dbReference type="Proteomes" id="UP000011083"/>
    </source>
</evidence>
<dbReference type="KEGG" id="acan:ACA1_270300"/>
<dbReference type="OrthoDB" id="10512826at2759"/>
<dbReference type="AlphaFoldDB" id="L8H2X6"/>
<feature type="chain" id="PRO_5003990844" evidence="1">
    <location>
        <begin position="23"/>
        <end position="235"/>
    </location>
</feature>
<dbReference type="Proteomes" id="UP000011083">
    <property type="component" value="Unassembled WGS sequence"/>
</dbReference>
<evidence type="ECO:0000313" key="2">
    <source>
        <dbReference type="EMBL" id="ELR19555.1"/>
    </source>
</evidence>
<protein>
    <submittedName>
        <fullName evidence="2">Uncharacterized protein</fullName>
    </submittedName>
</protein>
<dbReference type="GeneID" id="14920343"/>
<dbReference type="VEuPathDB" id="AmoebaDB:ACA1_270300"/>
<keyword evidence="3" id="KW-1185">Reference proteome</keyword>
<accession>L8H2X6</accession>
<reference evidence="2 3" key="1">
    <citation type="journal article" date="2013" name="Genome Biol.">
        <title>Genome of Acanthamoeba castellanii highlights extensive lateral gene transfer and early evolution of tyrosine kinase signaling.</title>
        <authorList>
            <person name="Clarke M."/>
            <person name="Lohan A.J."/>
            <person name="Liu B."/>
            <person name="Lagkouvardos I."/>
            <person name="Roy S."/>
            <person name="Zafar N."/>
            <person name="Bertelli C."/>
            <person name="Schilde C."/>
            <person name="Kianianmomeni A."/>
            <person name="Burglin T.R."/>
            <person name="Frech C."/>
            <person name="Turcotte B."/>
            <person name="Kopec K.O."/>
            <person name="Synnott J.M."/>
            <person name="Choo C."/>
            <person name="Paponov I."/>
            <person name="Finkler A."/>
            <person name="Soon Heng Tan C."/>
            <person name="Hutchins A.P."/>
            <person name="Weinmeier T."/>
            <person name="Rattei T."/>
            <person name="Chu J.S."/>
            <person name="Gimenez G."/>
            <person name="Irimia M."/>
            <person name="Rigden D.J."/>
            <person name="Fitzpatrick D.A."/>
            <person name="Lorenzo-Morales J."/>
            <person name="Bateman A."/>
            <person name="Chiu C.H."/>
            <person name="Tang P."/>
            <person name="Hegemann P."/>
            <person name="Fromm H."/>
            <person name="Raoult D."/>
            <person name="Greub G."/>
            <person name="Miranda-Saavedra D."/>
            <person name="Chen N."/>
            <person name="Nash P."/>
            <person name="Ginger M.L."/>
            <person name="Horn M."/>
            <person name="Schaap P."/>
            <person name="Caler L."/>
            <person name="Loftus B."/>
        </authorList>
    </citation>
    <scope>NUCLEOTIDE SEQUENCE [LARGE SCALE GENOMIC DNA]</scope>
    <source>
        <strain evidence="2 3">Neff</strain>
    </source>
</reference>
<dbReference type="RefSeq" id="XP_004341641.1">
    <property type="nucleotide sequence ID" value="XM_004341593.1"/>
</dbReference>